<protein>
    <recommendedName>
        <fullName evidence="7">Interferon-induced protein with tetratricopeptide repeats 1</fullName>
    </recommendedName>
</protein>
<keyword evidence="2" id="KW-0677">Repeat</keyword>
<gene>
    <name evidence="6" type="primary">Nfu_g_1_002654</name>
</gene>
<reference evidence="6" key="1">
    <citation type="submission" date="2016-05" db="EMBL/GenBank/DDBJ databases">
        <authorList>
            <person name="Lavstsen T."/>
            <person name="Jespersen J.S."/>
        </authorList>
    </citation>
    <scope>NUCLEOTIDE SEQUENCE</scope>
    <source>
        <tissue evidence="6">Brain</tissue>
    </source>
</reference>
<dbReference type="AlphaFoldDB" id="A0A1A7X921"/>
<reference evidence="6" key="2">
    <citation type="submission" date="2016-06" db="EMBL/GenBank/DDBJ databases">
        <title>The genome of a short-lived fish provides insights into sex chromosome evolution and the genetic control of aging.</title>
        <authorList>
            <person name="Reichwald K."/>
            <person name="Felder M."/>
            <person name="Petzold A."/>
            <person name="Koch P."/>
            <person name="Groth M."/>
            <person name="Platzer M."/>
        </authorList>
    </citation>
    <scope>NUCLEOTIDE SEQUENCE</scope>
    <source>
        <tissue evidence="6">Brain</tissue>
    </source>
</reference>
<evidence type="ECO:0000256" key="1">
    <source>
        <dbReference type="ARBA" id="ARBA00022588"/>
    </source>
</evidence>
<dbReference type="SUPFAM" id="SSF48452">
    <property type="entry name" value="TPR-like"/>
    <property type="match status" value="2"/>
</dbReference>
<evidence type="ECO:0000256" key="5">
    <source>
        <dbReference type="ARBA" id="ARBA00038336"/>
    </source>
</evidence>
<organism evidence="6">
    <name type="scientific">Iconisemion striatum</name>
    <dbReference type="NCBI Taxonomy" id="60296"/>
    <lineage>
        <taxon>Eukaryota</taxon>
        <taxon>Metazoa</taxon>
        <taxon>Chordata</taxon>
        <taxon>Craniata</taxon>
        <taxon>Vertebrata</taxon>
        <taxon>Euteleostomi</taxon>
        <taxon>Actinopterygii</taxon>
        <taxon>Neopterygii</taxon>
        <taxon>Teleostei</taxon>
        <taxon>Neoteleostei</taxon>
        <taxon>Acanthomorphata</taxon>
        <taxon>Ovalentaria</taxon>
        <taxon>Atherinomorphae</taxon>
        <taxon>Cyprinodontiformes</taxon>
        <taxon>Nothobranchiidae</taxon>
        <taxon>Iconisemion</taxon>
    </lineage>
</organism>
<sequence length="432" mass="50388">MSDAENLESRLNALQCHFTWDLDPSRSKLFHLRDKLEDIGTEEGNIWLGHIYNLQGFIQNQLGSMEEAQRFFSRATEAFQQVKTTDDGPWLEVNYGNLAWQHHQLGEDEKSRVYLSKVDALIKKYPPPVQGEPHPEVYAEKAWTLMKFDKEKKLQAADFFQKAIRMQPEMVQWQTSRLVALMSAYKHDPDLVDDIVEDLRVAIQEDPENLYLPAVDLKQRAERGEQIQDEAEELSEKVLLNPVSSYSGLKPLLRAYREKCDYDEAVAVAERALNQHPESRYLKRCAALSYKWKILYSRETRPNHRMINQAIGLYREVVSLYPQTSLVKKLDLANILAKSDQGRMEADQMYQDLLTQVQDPADKQLLFNNYAKHLNFNRNDRNESVRYHMKAAAINYPSFFRQNSIKVLEKIGGRGRSRMSREVQEFLEKLNQ</sequence>
<evidence type="ECO:0000256" key="4">
    <source>
        <dbReference type="ARBA" id="ARBA00022859"/>
    </source>
</evidence>
<dbReference type="SMART" id="SM00028">
    <property type="entry name" value="TPR"/>
    <property type="match status" value="3"/>
</dbReference>
<evidence type="ECO:0000313" key="6">
    <source>
        <dbReference type="EMBL" id="SBP14395.1"/>
    </source>
</evidence>
<proteinExistence type="inferred from homology"/>
<dbReference type="InterPro" id="IPR011990">
    <property type="entry name" value="TPR-like_helical_dom_sf"/>
</dbReference>
<dbReference type="PANTHER" id="PTHR10271:SF14">
    <property type="entry name" value="INTERFERON-INDUCED PROTEIN WITH TETRATRICOPEPTIDE REPEATS-RELATED"/>
    <property type="match status" value="1"/>
</dbReference>
<accession>A0A1A7X921</accession>
<dbReference type="InterPro" id="IPR019734">
    <property type="entry name" value="TPR_rpt"/>
</dbReference>
<keyword evidence="4" id="KW-0391">Immunity</keyword>
<evidence type="ECO:0000256" key="3">
    <source>
        <dbReference type="ARBA" id="ARBA00022803"/>
    </source>
</evidence>
<name>A0A1A7X921_9TELE</name>
<dbReference type="Gene3D" id="1.25.40.10">
    <property type="entry name" value="Tetratricopeptide repeat domain"/>
    <property type="match status" value="3"/>
</dbReference>
<comment type="similarity">
    <text evidence="5">Belongs to the IFIT family.</text>
</comment>
<dbReference type="EMBL" id="HADX01014914">
    <property type="protein sequence ID" value="SBP37146.1"/>
    <property type="molecule type" value="Transcribed_RNA"/>
</dbReference>
<dbReference type="EMBL" id="HADW01012995">
    <property type="protein sequence ID" value="SBP14395.1"/>
    <property type="molecule type" value="Transcribed_RNA"/>
</dbReference>
<evidence type="ECO:0000256" key="2">
    <source>
        <dbReference type="ARBA" id="ARBA00022737"/>
    </source>
</evidence>
<dbReference type="GO" id="GO:0005829">
    <property type="term" value="C:cytosol"/>
    <property type="evidence" value="ECO:0007669"/>
    <property type="project" value="TreeGrafter"/>
</dbReference>
<dbReference type="FunFam" id="1.25.40.10:FF:000036">
    <property type="entry name" value="interferon-induced protein with tetratricopeptide repeats 5"/>
    <property type="match status" value="1"/>
</dbReference>
<keyword evidence="3" id="KW-0802">TPR repeat</keyword>
<keyword evidence="1" id="KW-0399">Innate immunity</keyword>
<evidence type="ECO:0008006" key="7">
    <source>
        <dbReference type="Google" id="ProtNLM"/>
    </source>
</evidence>
<dbReference type="PANTHER" id="PTHR10271">
    <property type="entry name" value="INTERFERON-INDUCED PROTEIN WITH TETRATRICOPEPTIDE REPEATS"/>
    <property type="match status" value="1"/>
</dbReference>
<dbReference type="GO" id="GO:0045087">
    <property type="term" value="P:innate immune response"/>
    <property type="evidence" value="ECO:0007669"/>
    <property type="project" value="UniProtKB-KW"/>
</dbReference>
<dbReference type="GO" id="GO:0051607">
    <property type="term" value="P:defense response to virus"/>
    <property type="evidence" value="ECO:0007669"/>
    <property type="project" value="TreeGrafter"/>
</dbReference>